<dbReference type="PANTHER" id="PTHR43135:SF3">
    <property type="entry name" value="ALPHA-D-RIBOSE 1-METHYLPHOSPHONATE 5-TRIPHOSPHATE DIPHOSPHATASE"/>
    <property type="match status" value="1"/>
</dbReference>
<dbReference type="PANTHER" id="PTHR43135">
    <property type="entry name" value="ALPHA-D-RIBOSE 1-METHYLPHOSPHONATE 5-TRIPHOSPHATE DIPHOSPHATASE"/>
    <property type="match status" value="1"/>
</dbReference>
<dbReference type="InterPro" id="IPR051781">
    <property type="entry name" value="Metallo-dep_Hydrolase"/>
</dbReference>
<dbReference type="Proteomes" id="UP000253303">
    <property type="component" value="Unassembled WGS sequence"/>
</dbReference>
<dbReference type="EMBL" id="QMEY01000002">
    <property type="protein sequence ID" value="RBQ21124.1"/>
    <property type="molecule type" value="Genomic_DNA"/>
</dbReference>
<evidence type="ECO:0000259" key="1">
    <source>
        <dbReference type="Pfam" id="PF01979"/>
    </source>
</evidence>
<dbReference type="CDD" id="cd01299">
    <property type="entry name" value="Met_dep_hydrolase_A"/>
    <property type="match status" value="1"/>
</dbReference>
<dbReference type="Pfam" id="PF01979">
    <property type="entry name" value="Amidohydro_1"/>
    <property type="match status" value="1"/>
</dbReference>
<organism evidence="2 3">
    <name type="scientific">Spongiactinospora rosea</name>
    <dbReference type="NCBI Taxonomy" id="2248750"/>
    <lineage>
        <taxon>Bacteria</taxon>
        <taxon>Bacillati</taxon>
        <taxon>Actinomycetota</taxon>
        <taxon>Actinomycetes</taxon>
        <taxon>Streptosporangiales</taxon>
        <taxon>Streptosporangiaceae</taxon>
        <taxon>Spongiactinospora</taxon>
    </lineage>
</organism>
<dbReference type="Gene3D" id="2.30.40.10">
    <property type="entry name" value="Urease, subunit C, domain 1"/>
    <property type="match status" value="1"/>
</dbReference>
<sequence>MVERARTGRRVGLNNGAALRVHNVRLIDGVSPEVVDDAVLECDADGRIAYAGPAARAPAGHADVRTIDGRGGTLLPGLFDCHTHLGVPSDRSLVEAALLTDPVMGLLQTAERMSRTLASGITSVRDLGGLPAGFRDAVAAGLVTGPRVQTSVGVISHTGGHADGTLPSGKSLGLDYCELADDVPGVRKAARRMLRAGADVIKICTSGGISSAHDDPDDQDLLDEEIAAVVDEAQRHGGRPVAAHAQGRAGILAAIRGGVRSVEHGFGIDDEGCDLLGERDAFLVPTLSAVFQRMDPKKTAPWRYQKKLRWNERAKENLAGAIARKVNIAVGTDAGITPHGQNLYELSYLVELGMSPMDAIRAATSNSARLLGVDDRLGVLRPGHLADIVLCAADPLADIRSLGDPTRITLVAQQGVVRTTRLDRSTGDAPSTERQHS</sequence>
<protein>
    <submittedName>
        <fullName evidence="2">Amidohydrolase family protein</fullName>
    </submittedName>
</protein>
<name>A0A366M6A2_9ACTN</name>
<accession>A0A366M6A2</accession>
<dbReference type="SUPFAM" id="SSF51338">
    <property type="entry name" value="Composite domain of metallo-dependent hydrolases"/>
    <property type="match status" value="1"/>
</dbReference>
<dbReference type="GO" id="GO:0016810">
    <property type="term" value="F:hydrolase activity, acting on carbon-nitrogen (but not peptide) bonds"/>
    <property type="evidence" value="ECO:0007669"/>
    <property type="project" value="InterPro"/>
</dbReference>
<evidence type="ECO:0000313" key="3">
    <source>
        <dbReference type="Proteomes" id="UP000253303"/>
    </source>
</evidence>
<keyword evidence="3" id="KW-1185">Reference proteome</keyword>
<dbReference type="Gene3D" id="3.20.20.140">
    <property type="entry name" value="Metal-dependent hydrolases"/>
    <property type="match status" value="1"/>
</dbReference>
<dbReference type="OrthoDB" id="3514520at2"/>
<reference evidence="2 3" key="1">
    <citation type="submission" date="2018-06" db="EMBL/GenBank/DDBJ databases">
        <title>Sphaerisporangium craniellae sp. nov., isolated from a marine sponge in the South China Sea.</title>
        <authorList>
            <person name="Li L."/>
        </authorList>
    </citation>
    <scope>NUCLEOTIDE SEQUENCE [LARGE SCALE GENOMIC DNA]</scope>
    <source>
        <strain evidence="2 3">LHW63015</strain>
    </source>
</reference>
<dbReference type="InterPro" id="IPR011059">
    <property type="entry name" value="Metal-dep_hydrolase_composite"/>
</dbReference>
<dbReference type="InterPro" id="IPR032466">
    <property type="entry name" value="Metal_Hydrolase"/>
</dbReference>
<proteinExistence type="predicted"/>
<dbReference type="InterPro" id="IPR006680">
    <property type="entry name" value="Amidohydro-rel"/>
</dbReference>
<evidence type="ECO:0000313" key="2">
    <source>
        <dbReference type="EMBL" id="RBQ21124.1"/>
    </source>
</evidence>
<keyword evidence="2" id="KW-0378">Hydrolase</keyword>
<gene>
    <name evidence="2" type="ORF">DP939_06165</name>
</gene>
<feature type="domain" description="Amidohydrolase-related" evidence="1">
    <location>
        <begin position="73"/>
        <end position="415"/>
    </location>
</feature>
<dbReference type="InterPro" id="IPR057744">
    <property type="entry name" value="OTAase-like"/>
</dbReference>
<comment type="caution">
    <text evidence="2">The sequence shown here is derived from an EMBL/GenBank/DDBJ whole genome shotgun (WGS) entry which is preliminary data.</text>
</comment>
<dbReference type="SUPFAM" id="SSF51556">
    <property type="entry name" value="Metallo-dependent hydrolases"/>
    <property type="match status" value="1"/>
</dbReference>
<dbReference type="AlphaFoldDB" id="A0A366M6A2"/>